<proteinExistence type="inferred from homology"/>
<dbReference type="EC" id="1.8.4.11" evidence="2"/>
<dbReference type="Pfam" id="PF01625">
    <property type="entry name" value="PMSR"/>
    <property type="match status" value="1"/>
</dbReference>
<comment type="similarity">
    <text evidence="1">Belongs to the MsrA Met sulfoxide reductase family.</text>
</comment>
<evidence type="ECO:0000259" key="5">
    <source>
        <dbReference type="Pfam" id="PF01625"/>
    </source>
</evidence>
<name>A0A7S2A4F0_TRICV</name>
<sequence>MALHDPTKVRAHGKHAGGTGQYRSCVFASDRGTAEAARSALEDCQEQLGKELSTEVRLMDSPVDSWFFRAEDRHQRRDERVKKGGAGFDASTLSMTEWLQEYGRRSASVWGSGGTVQVQDDYEDNDDGMARMMI</sequence>
<dbReference type="AlphaFoldDB" id="A0A7S2A4F0"/>
<keyword evidence="3" id="KW-0560">Oxidoreductase</keyword>
<dbReference type="InterPro" id="IPR036509">
    <property type="entry name" value="Met_Sox_Rdtase_MsrA_sf"/>
</dbReference>
<dbReference type="GO" id="GO:0008113">
    <property type="term" value="F:peptide-methionine (S)-S-oxide reductase activity"/>
    <property type="evidence" value="ECO:0007669"/>
    <property type="project" value="UniProtKB-EC"/>
</dbReference>
<organism evidence="6">
    <name type="scientific">Trieres chinensis</name>
    <name type="common">Marine centric diatom</name>
    <name type="synonym">Odontella sinensis</name>
    <dbReference type="NCBI Taxonomy" id="1514140"/>
    <lineage>
        <taxon>Eukaryota</taxon>
        <taxon>Sar</taxon>
        <taxon>Stramenopiles</taxon>
        <taxon>Ochrophyta</taxon>
        <taxon>Bacillariophyta</taxon>
        <taxon>Mediophyceae</taxon>
        <taxon>Biddulphiophycidae</taxon>
        <taxon>Eupodiscales</taxon>
        <taxon>Parodontellaceae</taxon>
        <taxon>Trieres</taxon>
    </lineage>
</organism>
<gene>
    <name evidence="6" type="ORF">OSIN01602_LOCUS18873</name>
</gene>
<feature type="domain" description="Peptide methionine sulphoxide reductase MsrA" evidence="5">
    <location>
        <begin position="3"/>
        <end position="79"/>
    </location>
</feature>
<dbReference type="Gene3D" id="3.30.1060.10">
    <property type="entry name" value="Peptide methionine sulphoxide reductase MsrA"/>
    <property type="match status" value="1"/>
</dbReference>
<dbReference type="InterPro" id="IPR002569">
    <property type="entry name" value="Met_Sox_Rdtase_MsrA_dom"/>
</dbReference>
<reference evidence="6" key="1">
    <citation type="submission" date="2021-01" db="EMBL/GenBank/DDBJ databases">
        <authorList>
            <person name="Corre E."/>
            <person name="Pelletier E."/>
            <person name="Niang G."/>
            <person name="Scheremetjew M."/>
            <person name="Finn R."/>
            <person name="Kale V."/>
            <person name="Holt S."/>
            <person name="Cochrane G."/>
            <person name="Meng A."/>
            <person name="Brown T."/>
            <person name="Cohen L."/>
        </authorList>
    </citation>
    <scope>NUCLEOTIDE SEQUENCE</scope>
    <source>
        <strain evidence="6">Grunow 1884</strain>
    </source>
</reference>
<evidence type="ECO:0000256" key="2">
    <source>
        <dbReference type="ARBA" id="ARBA00012502"/>
    </source>
</evidence>
<evidence type="ECO:0000256" key="3">
    <source>
        <dbReference type="ARBA" id="ARBA00023002"/>
    </source>
</evidence>
<evidence type="ECO:0000313" key="6">
    <source>
        <dbReference type="EMBL" id="CAD9357316.1"/>
    </source>
</evidence>
<dbReference type="EMBL" id="HBGO01032753">
    <property type="protein sequence ID" value="CAD9357316.1"/>
    <property type="molecule type" value="Transcribed_RNA"/>
</dbReference>
<protein>
    <recommendedName>
        <fullName evidence="2">peptide-methionine (S)-S-oxide reductase</fullName>
        <ecNumber evidence="2">1.8.4.11</ecNumber>
    </recommendedName>
    <alternativeName>
        <fullName evidence="4">Peptide-methionine (S)-S-oxide reductase</fullName>
    </alternativeName>
</protein>
<accession>A0A7S2A4F0</accession>
<evidence type="ECO:0000256" key="4">
    <source>
        <dbReference type="ARBA" id="ARBA00030643"/>
    </source>
</evidence>
<evidence type="ECO:0000256" key="1">
    <source>
        <dbReference type="ARBA" id="ARBA00005591"/>
    </source>
</evidence>
<dbReference type="SUPFAM" id="SSF55068">
    <property type="entry name" value="Peptide methionine sulfoxide reductase"/>
    <property type="match status" value="1"/>
</dbReference>